<evidence type="ECO:0000313" key="2">
    <source>
        <dbReference type="Proteomes" id="UP001152888"/>
    </source>
</evidence>
<evidence type="ECO:0000313" key="1">
    <source>
        <dbReference type="EMBL" id="CAH2020991.1"/>
    </source>
</evidence>
<protein>
    <submittedName>
        <fullName evidence="1">Uncharacterized protein</fullName>
    </submittedName>
</protein>
<gene>
    <name evidence="1" type="ORF">ACAOBT_LOCUS38228</name>
</gene>
<accession>A0A9P0QIL7</accession>
<sequence>MPPIPMLLPWHTLAT</sequence>
<dbReference type="Proteomes" id="UP001152888">
    <property type="component" value="Unassembled WGS sequence"/>
</dbReference>
<reference evidence="1" key="1">
    <citation type="submission" date="2022-03" db="EMBL/GenBank/DDBJ databases">
        <authorList>
            <person name="Sayadi A."/>
        </authorList>
    </citation>
    <scope>NUCLEOTIDE SEQUENCE</scope>
</reference>
<name>A0A9P0QIL7_ACAOB</name>
<keyword evidence="2" id="KW-1185">Reference proteome</keyword>
<comment type="caution">
    <text evidence="1">The sequence shown here is derived from an EMBL/GenBank/DDBJ whole genome shotgun (WGS) entry which is preliminary data.</text>
</comment>
<dbReference type="EMBL" id="CAKOFQ010011715">
    <property type="protein sequence ID" value="CAH2020991.1"/>
    <property type="molecule type" value="Genomic_DNA"/>
</dbReference>
<organism evidence="1 2">
    <name type="scientific">Acanthoscelides obtectus</name>
    <name type="common">Bean weevil</name>
    <name type="synonym">Bruchus obtectus</name>
    <dbReference type="NCBI Taxonomy" id="200917"/>
    <lineage>
        <taxon>Eukaryota</taxon>
        <taxon>Metazoa</taxon>
        <taxon>Ecdysozoa</taxon>
        <taxon>Arthropoda</taxon>
        <taxon>Hexapoda</taxon>
        <taxon>Insecta</taxon>
        <taxon>Pterygota</taxon>
        <taxon>Neoptera</taxon>
        <taxon>Endopterygota</taxon>
        <taxon>Coleoptera</taxon>
        <taxon>Polyphaga</taxon>
        <taxon>Cucujiformia</taxon>
        <taxon>Chrysomeloidea</taxon>
        <taxon>Chrysomelidae</taxon>
        <taxon>Bruchinae</taxon>
        <taxon>Bruchini</taxon>
        <taxon>Acanthoscelides</taxon>
    </lineage>
</organism>
<proteinExistence type="predicted"/>